<dbReference type="InterPro" id="IPR051560">
    <property type="entry name" value="MAM_domain-containing"/>
</dbReference>
<feature type="coiled-coil region" evidence="1">
    <location>
        <begin position="72"/>
        <end position="155"/>
    </location>
</feature>
<feature type="domain" description="MAM" evidence="3">
    <location>
        <begin position="183"/>
        <end position="358"/>
    </location>
</feature>
<dbReference type="SUPFAM" id="SSF49899">
    <property type="entry name" value="Concanavalin A-like lectins/glucanases"/>
    <property type="match status" value="1"/>
</dbReference>
<feature type="signal peptide" evidence="2">
    <location>
        <begin position="1"/>
        <end position="17"/>
    </location>
</feature>
<proteinExistence type="predicted"/>
<dbReference type="SMART" id="SM00137">
    <property type="entry name" value="MAM"/>
    <property type="match status" value="1"/>
</dbReference>
<evidence type="ECO:0000313" key="5">
    <source>
        <dbReference type="Proteomes" id="UP001347796"/>
    </source>
</evidence>
<dbReference type="InterPro" id="IPR013320">
    <property type="entry name" value="ConA-like_dom_sf"/>
</dbReference>
<comment type="caution">
    <text evidence="4">The sequence shown here is derived from an EMBL/GenBank/DDBJ whole genome shotgun (WGS) entry which is preliminary data.</text>
</comment>
<keyword evidence="1" id="KW-0175">Coiled coil</keyword>
<evidence type="ECO:0000259" key="3">
    <source>
        <dbReference type="PROSITE" id="PS50060"/>
    </source>
</evidence>
<organism evidence="4 5">
    <name type="scientific">Patella caerulea</name>
    <name type="common">Rayed Mediterranean limpet</name>
    <dbReference type="NCBI Taxonomy" id="87958"/>
    <lineage>
        <taxon>Eukaryota</taxon>
        <taxon>Metazoa</taxon>
        <taxon>Spiralia</taxon>
        <taxon>Lophotrochozoa</taxon>
        <taxon>Mollusca</taxon>
        <taxon>Gastropoda</taxon>
        <taxon>Patellogastropoda</taxon>
        <taxon>Patelloidea</taxon>
        <taxon>Patellidae</taxon>
        <taxon>Patella</taxon>
    </lineage>
</organism>
<dbReference type="CDD" id="cd06263">
    <property type="entry name" value="MAM"/>
    <property type="match status" value="1"/>
</dbReference>
<reference evidence="4 5" key="1">
    <citation type="submission" date="2024-01" db="EMBL/GenBank/DDBJ databases">
        <title>The genome of the rayed Mediterranean limpet Patella caerulea (Linnaeus, 1758).</title>
        <authorList>
            <person name="Anh-Thu Weber A."/>
            <person name="Halstead-Nussloch G."/>
        </authorList>
    </citation>
    <scope>NUCLEOTIDE SEQUENCE [LARGE SCALE GENOMIC DNA]</scope>
    <source>
        <strain evidence="4">AATW-2023a</strain>
        <tissue evidence="4">Whole specimen</tissue>
    </source>
</reference>
<protein>
    <recommendedName>
        <fullName evidence="3">MAM domain-containing protein</fullName>
    </recommendedName>
</protein>
<dbReference type="AlphaFoldDB" id="A0AAN8JAZ1"/>
<dbReference type="EMBL" id="JAZGQO010000011">
    <property type="protein sequence ID" value="KAK6172641.1"/>
    <property type="molecule type" value="Genomic_DNA"/>
</dbReference>
<dbReference type="Pfam" id="PF00629">
    <property type="entry name" value="MAM"/>
    <property type="match status" value="1"/>
</dbReference>
<sequence>MKQMILITVLLIGYVRPEFIPGCSFYNGQCSYTVQLGHQGQCNLPTTAQNPSDFPTTVQPPTTCCTNLQTDIADLRSLVAGLTNDLKLLKDNYNVLENETNELNTTTSNKDDLLQLLQTKEAEFNKTHDQIAAVLQQASAEIHRLRDELVATTRQLNNCRGTLGLQSGTATVAPVLDASINMTFCDFQTSSESCGFNTNRKTGYSWKSHSGSINSLTGPIEDHTYGSQKGVYMYMDTDNSPYGDHVIRTYRMESNLISPAAAVCVRFWYNMNGKDIRTLNIYAKIGNGDGYPVWTQSGNQGQRWSLGEVSLDSEYTASHFKIVVEGTTDSYHTSYNHYNEHGDIAFDDFYIYNTSCNSE</sequence>
<accession>A0AAN8JAZ1</accession>
<keyword evidence="5" id="KW-1185">Reference proteome</keyword>
<evidence type="ECO:0000313" key="4">
    <source>
        <dbReference type="EMBL" id="KAK6172641.1"/>
    </source>
</evidence>
<dbReference type="Proteomes" id="UP001347796">
    <property type="component" value="Unassembled WGS sequence"/>
</dbReference>
<dbReference type="PROSITE" id="PS50060">
    <property type="entry name" value="MAM_2"/>
    <property type="match status" value="1"/>
</dbReference>
<dbReference type="InterPro" id="IPR000998">
    <property type="entry name" value="MAM_dom"/>
</dbReference>
<dbReference type="PANTHER" id="PTHR23282">
    <property type="entry name" value="APICAL ENDOSOMAL GLYCOPROTEIN PRECURSOR"/>
    <property type="match status" value="1"/>
</dbReference>
<dbReference type="Gene3D" id="2.60.120.200">
    <property type="match status" value="1"/>
</dbReference>
<gene>
    <name evidence="4" type="ORF">SNE40_016256</name>
</gene>
<name>A0AAN8JAZ1_PATCE</name>
<feature type="chain" id="PRO_5042827310" description="MAM domain-containing protein" evidence="2">
    <location>
        <begin position="18"/>
        <end position="359"/>
    </location>
</feature>
<dbReference type="PANTHER" id="PTHR23282:SF101">
    <property type="entry name" value="MAM DOMAIN-CONTAINING PROTEIN"/>
    <property type="match status" value="1"/>
</dbReference>
<keyword evidence="2" id="KW-0732">Signal</keyword>
<evidence type="ECO:0000256" key="2">
    <source>
        <dbReference type="SAM" id="SignalP"/>
    </source>
</evidence>
<evidence type="ECO:0000256" key="1">
    <source>
        <dbReference type="SAM" id="Coils"/>
    </source>
</evidence>
<dbReference type="GO" id="GO:0016020">
    <property type="term" value="C:membrane"/>
    <property type="evidence" value="ECO:0007669"/>
    <property type="project" value="InterPro"/>
</dbReference>